<dbReference type="Gene3D" id="3.40.50.720">
    <property type="entry name" value="NAD(P)-binding Rossmann-like Domain"/>
    <property type="match status" value="1"/>
</dbReference>
<dbReference type="GO" id="GO:0005737">
    <property type="term" value="C:cytoplasm"/>
    <property type="evidence" value="ECO:0007669"/>
    <property type="project" value="TreeGrafter"/>
</dbReference>
<organism evidence="6 7">
    <name type="scientific">Candidatus Ryanbacteria bacterium RIFCSPLOWO2_02_FULL_47_14</name>
    <dbReference type="NCBI Taxonomy" id="1802129"/>
    <lineage>
        <taxon>Bacteria</taxon>
        <taxon>Candidatus Ryaniibacteriota</taxon>
    </lineage>
</organism>
<dbReference type="InterPro" id="IPR001509">
    <property type="entry name" value="Epimerase_deHydtase"/>
</dbReference>
<name>A0A1G2GZH7_9BACT</name>
<dbReference type="PANTHER" id="PTHR43078:SF6">
    <property type="entry name" value="UDP-GLUCURONIC ACID DECARBOXYLASE 1"/>
    <property type="match status" value="1"/>
</dbReference>
<dbReference type="Pfam" id="PF01370">
    <property type="entry name" value="Epimerase"/>
    <property type="match status" value="1"/>
</dbReference>
<dbReference type="GO" id="GO:0070403">
    <property type="term" value="F:NAD+ binding"/>
    <property type="evidence" value="ECO:0007669"/>
    <property type="project" value="InterPro"/>
</dbReference>
<accession>A0A1G2GZH7</accession>
<evidence type="ECO:0000256" key="3">
    <source>
        <dbReference type="ARBA" id="ARBA00023027"/>
    </source>
</evidence>
<proteinExistence type="predicted"/>
<protein>
    <recommendedName>
        <fullName evidence="5">NAD-dependent epimerase/dehydratase domain-containing protein</fullName>
    </recommendedName>
</protein>
<dbReference type="GO" id="GO:0048040">
    <property type="term" value="F:UDP-glucuronate decarboxylase activity"/>
    <property type="evidence" value="ECO:0007669"/>
    <property type="project" value="TreeGrafter"/>
</dbReference>
<dbReference type="EMBL" id="MHNZ01000030">
    <property type="protein sequence ID" value="OGZ55612.1"/>
    <property type="molecule type" value="Genomic_DNA"/>
</dbReference>
<gene>
    <name evidence="6" type="ORF">A3J04_00625</name>
</gene>
<dbReference type="InterPro" id="IPR044516">
    <property type="entry name" value="UXS-like"/>
</dbReference>
<keyword evidence="3" id="KW-0520">NAD</keyword>
<dbReference type="PANTHER" id="PTHR43078">
    <property type="entry name" value="UDP-GLUCURONIC ACID DECARBOXYLASE-RELATED"/>
    <property type="match status" value="1"/>
</dbReference>
<evidence type="ECO:0000313" key="6">
    <source>
        <dbReference type="EMBL" id="OGZ55612.1"/>
    </source>
</evidence>
<dbReference type="SUPFAM" id="SSF51735">
    <property type="entry name" value="NAD(P)-binding Rossmann-fold domains"/>
    <property type="match status" value="1"/>
</dbReference>
<evidence type="ECO:0000313" key="7">
    <source>
        <dbReference type="Proteomes" id="UP000177954"/>
    </source>
</evidence>
<comment type="cofactor">
    <cofactor evidence="1">
        <name>NAD(+)</name>
        <dbReference type="ChEBI" id="CHEBI:57540"/>
    </cofactor>
</comment>
<comment type="caution">
    <text evidence="6">The sequence shown here is derived from an EMBL/GenBank/DDBJ whole genome shotgun (WGS) entry which is preliminary data.</text>
</comment>
<dbReference type="AlphaFoldDB" id="A0A1G2GZH7"/>
<dbReference type="Proteomes" id="UP000177954">
    <property type="component" value="Unassembled WGS sequence"/>
</dbReference>
<feature type="domain" description="NAD-dependent epimerase/dehydratase" evidence="5">
    <location>
        <begin position="31"/>
        <end position="276"/>
    </location>
</feature>
<evidence type="ECO:0000259" key="5">
    <source>
        <dbReference type="Pfam" id="PF01370"/>
    </source>
</evidence>
<reference evidence="6 7" key="1">
    <citation type="journal article" date="2016" name="Nat. Commun.">
        <title>Thousands of microbial genomes shed light on interconnected biogeochemical processes in an aquifer system.</title>
        <authorList>
            <person name="Anantharaman K."/>
            <person name="Brown C.T."/>
            <person name="Hug L.A."/>
            <person name="Sharon I."/>
            <person name="Castelle C.J."/>
            <person name="Probst A.J."/>
            <person name="Thomas B.C."/>
            <person name="Singh A."/>
            <person name="Wilkins M.J."/>
            <person name="Karaoz U."/>
            <person name="Brodie E.L."/>
            <person name="Williams K.H."/>
            <person name="Hubbard S.S."/>
            <person name="Banfield J.F."/>
        </authorList>
    </citation>
    <scope>NUCLEOTIDE SEQUENCE [LARGE SCALE GENOMIC DNA]</scope>
</reference>
<sequence length="355" mass="39703">MIKHPIIEEDIKRIVHVLGDDAKALEGKTLLISGGGGFLGSYWIGTIHALNKTFEKPCRVISIENYITGSRENLVHDIHDDAIIFIEGDITKPLDRIEDGLDYIVHAAGIASPFYYKKYPLETIEAAVTGSKNLLELARKKKPQSFLFFSSSEIYGDPDDKHVPTTETYKGNVSCVGPRACYDESKRLSETLSAIYHERFGVPVKIVRPFNVYGPGMKIDDYRVFPSFANRGLHGQSLRVYGTGNQTRTFCYISDAMIGFFKALILGKSGEAYNIGMDEEEISMEKFANTTMAGVIGGGIATEFVDYPDSYPPDEPRRRCPDLAKARKELAYSPVVGLQHGVERTIRWYKDTYSL</sequence>
<dbReference type="GO" id="GO:0042732">
    <property type="term" value="P:D-xylose metabolic process"/>
    <property type="evidence" value="ECO:0007669"/>
    <property type="project" value="InterPro"/>
</dbReference>
<evidence type="ECO:0000256" key="4">
    <source>
        <dbReference type="ARBA" id="ARBA00023239"/>
    </source>
</evidence>
<evidence type="ECO:0000256" key="2">
    <source>
        <dbReference type="ARBA" id="ARBA00022793"/>
    </source>
</evidence>
<dbReference type="InterPro" id="IPR036291">
    <property type="entry name" value="NAD(P)-bd_dom_sf"/>
</dbReference>
<evidence type="ECO:0000256" key="1">
    <source>
        <dbReference type="ARBA" id="ARBA00001911"/>
    </source>
</evidence>
<keyword evidence="2" id="KW-0210">Decarboxylase</keyword>
<keyword evidence="4" id="KW-0456">Lyase</keyword>
<dbReference type="STRING" id="1802129.A3J04_00625"/>